<dbReference type="Proteomes" id="UP000031668">
    <property type="component" value="Unassembled WGS sequence"/>
</dbReference>
<evidence type="ECO:0000313" key="1">
    <source>
        <dbReference type="EMBL" id="KII65001.1"/>
    </source>
</evidence>
<reference evidence="1 2" key="1">
    <citation type="journal article" date="2014" name="Genome Biol. Evol.">
        <title>The genome of the myxosporean Thelohanellus kitauei shows adaptations to nutrient acquisition within its fish host.</title>
        <authorList>
            <person name="Yang Y."/>
            <person name="Xiong J."/>
            <person name="Zhou Z."/>
            <person name="Huo F."/>
            <person name="Miao W."/>
            <person name="Ran C."/>
            <person name="Liu Y."/>
            <person name="Zhang J."/>
            <person name="Feng J."/>
            <person name="Wang M."/>
            <person name="Wang M."/>
            <person name="Wang L."/>
            <person name="Yao B."/>
        </authorList>
    </citation>
    <scope>NUCLEOTIDE SEQUENCE [LARGE SCALE GENOMIC DNA]</scope>
    <source>
        <strain evidence="1">Wuqing</strain>
    </source>
</reference>
<keyword evidence="2" id="KW-1185">Reference proteome</keyword>
<evidence type="ECO:0000313" key="2">
    <source>
        <dbReference type="Proteomes" id="UP000031668"/>
    </source>
</evidence>
<accession>A0A0C2MCX3</accession>
<gene>
    <name evidence="1" type="ORF">RF11_05978</name>
</gene>
<protein>
    <submittedName>
        <fullName evidence="1">Uncharacterized protein</fullName>
    </submittedName>
</protein>
<name>A0A0C2MCX3_THEKT</name>
<sequence length="100" mass="11652">MNEIGKYYAMLDRQWKIAPDFFEIYGDSLPMNAEMEEKMGKSVKVNVFGCRAFKKLNNTEIHFIIEIDKESRKLRHFQDKACVTYSTQVILLLTGNPISI</sequence>
<dbReference type="AlphaFoldDB" id="A0A0C2MCX3"/>
<comment type="caution">
    <text evidence="1">The sequence shown here is derived from an EMBL/GenBank/DDBJ whole genome shotgun (WGS) entry which is preliminary data.</text>
</comment>
<dbReference type="OrthoDB" id="10596946at2759"/>
<organism evidence="1 2">
    <name type="scientific">Thelohanellus kitauei</name>
    <name type="common">Myxosporean</name>
    <dbReference type="NCBI Taxonomy" id="669202"/>
    <lineage>
        <taxon>Eukaryota</taxon>
        <taxon>Metazoa</taxon>
        <taxon>Cnidaria</taxon>
        <taxon>Myxozoa</taxon>
        <taxon>Myxosporea</taxon>
        <taxon>Bivalvulida</taxon>
        <taxon>Platysporina</taxon>
        <taxon>Myxobolidae</taxon>
        <taxon>Thelohanellus</taxon>
    </lineage>
</organism>
<dbReference type="EMBL" id="JWZT01004047">
    <property type="protein sequence ID" value="KII65001.1"/>
    <property type="molecule type" value="Genomic_DNA"/>
</dbReference>
<proteinExistence type="predicted"/>